<keyword evidence="1" id="KW-0812">Transmembrane</keyword>
<feature type="transmembrane region" description="Helical" evidence="1">
    <location>
        <begin position="44"/>
        <end position="69"/>
    </location>
</feature>
<evidence type="ECO:0008006" key="4">
    <source>
        <dbReference type="Google" id="ProtNLM"/>
    </source>
</evidence>
<keyword evidence="1" id="KW-0472">Membrane</keyword>
<protein>
    <recommendedName>
        <fullName evidence="4">DUF2768 domain-containing protein</fullName>
    </recommendedName>
</protein>
<evidence type="ECO:0000313" key="3">
    <source>
        <dbReference type="Proteomes" id="UP001596439"/>
    </source>
</evidence>
<evidence type="ECO:0000256" key="1">
    <source>
        <dbReference type="SAM" id="Phobius"/>
    </source>
</evidence>
<dbReference type="RefSeq" id="WP_214787548.1">
    <property type="nucleotide sequence ID" value="NZ_JANIEL010000020.1"/>
</dbReference>
<evidence type="ECO:0000313" key="2">
    <source>
        <dbReference type="EMBL" id="MFC7389565.1"/>
    </source>
</evidence>
<comment type="caution">
    <text evidence="2">The sequence shown here is derived from an EMBL/GenBank/DDBJ whole genome shotgun (WGS) entry which is preliminary data.</text>
</comment>
<feature type="transmembrane region" description="Helical" evidence="1">
    <location>
        <begin position="12"/>
        <end position="32"/>
    </location>
</feature>
<dbReference type="EMBL" id="JBHTCE010000001">
    <property type="protein sequence ID" value="MFC7389565.1"/>
    <property type="molecule type" value="Genomic_DNA"/>
</dbReference>
<gene>
    <name evidence="2" type="ORF">ACFQO8_05365</name>
</gene>
<sequence>MDILHLLYDRAIPLTLFTTLGIFSLMFAYALYKTKQRFSKGLVIMGMSMSFLLLLISAASFFFTLFIGYNS</sequence>
<accession>A0ABW2PPI3</accession>
<dbReference type="Proteomes" id="UP001596439">
    <property type="component" value="Unassembled WGS sequence"/>
</dbReference>
<name>A0ABW2PPI3_9BACL</name>
<keyword evidence="3" id="KW-1185">Reference proteome</keyword>
<reference evidence="3" key="1">
    <citation type="journal article" date="2019" name="Int. J. Syst. Evol. Microbiol.">
        <title>The Global Catalogue of Microorganisms (GCM) 10K type strain sequencing project: providing services to taxonomists for standard genome sequencing and annotation.</title>
        <authorList>
            <consortium name="The Broad Institute Genomics Platform"/>
            <consortium name="The Broad Institute Genome Sequencing Center for Infectious Disease"/>
            <person name="Wu L."/>
            <person name="Ma J."/>
        </authorList>
    </citation>
    <scope>NUCLEOTIDE SEQUENCE [LARGE SCALE GENOMIC DNA]</scope>
    <source>
        <strain evidence="3">CCUG 55590</strain>
    </source>
</reference>
<keyword evidence="1" id="KW-1133">Transmembrane helix</keyword>
<proteinExistence type="predicted"/>
<organism evidence="2 3">
    <name type="scientific">Exiguobacterium aestuarii</name>
    <dbReference type="NCBI Taxonomy" id="273527"/>
    <lineage>
        <taxon>Bacteria</taxon>
        <taxon>Bacillati</taxon>
        <taxon>Bacillota</taxon>
        <taxon>Bacilli</taxon>
        <taxon>Bacillales</taxon>
        <taxon>Bacillales Family XII. Incertae Sedis</taxon>
        <taxon>Exiguobacterium</taxon>
    </lineage>
</organism>